<gene>
    <name evidence="2" type="primary">RF55_24064</name>
    <name evidence="2" type="ORF">CEXT_197981</name>
</gene>
<accession>A0AAV4XLG2</accession>
<dbReference type="InterPro" id="IPR032135">
    <property type="entry name" value="DUF4817"/>
</dbReference>
<dbReference type="Pfam" id="PF16087">
    <property type="entry name" value="DUF4817"/>
    <property type="match status" value="1"/>
</dbReference>
<proteinExistence type="predicted"/>
<name>A0AAV4XLG2_CAEEX</name>
<organism evidence="2 3">
    <name type="scientific">Caerostris extrusa</name>
    <name type="common">Bark spider</name>
    <name type="synonym">Caerostris bankana</name>
    <dbReference type="NCBI Taxonomy" id="172846"/>
    <lineage>
        <taxon>Eukaryota</taxon>
        <taxon>Metazoa</taxon>
        <taxon>Ecdysozoa</taxon>
        <taxon>Arthropoda</taxon>
        <taxon>Chelicerata</taxon>
        <taxon>Arachnida</taxon>
        <taxon>Araneae</taxon>
        <taxon>Araneomorphae</taxon>
        <taxon>Entelegynae</taxon>
        <taxon>Araneoidea</taxon>
        <taxon>Araneidae</taxon>
        <taxon>Caerostris</taxon>
    </lineage>
</organism>
<dbReference type="EMBL" id="BPLR01000533">
    <property type="protein sequence ID" value="GIY95507.1"/>
    <property type="molecule type" value="Genomic_DNA"/>
</dbReference>
<comment type="caution">
    <text evidence="2">The sequence shown here is derived from an EMBL/GenBank/DDBJ whole genome shotgun (WGS) entry which is preliminary data.</text>
</comment>
<keyword evidence="3" id="KW-1185">Reference proteome</keyword>
<reference evidence="2 3" key="1">
    <citation type="submission" date="2021-06" db="EMBL/GenBank/DDBJ databases">
        <title>Caerostris extrusa draft genome.</title>
        <authorList>
            <person name="Kono N."/>
            <person name="Arakawa K."/>
        </authorList>
    </citation>
    <scope>NUCLEOTIDE SEQUENCE [LARGE SCALE GENOMIC DNA]</scope>
</reference>
<protein>
    <submittedName>
        <fullName evidence="2">Transposable element tc3 transposase</fullName>
    </submittedName>
</protein>
<evidence type="ECO:0000259" key="1">
    <source>
        <dbReference type="Pfam" id="PF16087"/>
    </source>
</evidence>
<feature type="domain" description="DUF4817" evidence="1">
    <location>
        <begin position="3"/>
        <end position="55"/>
    </location>
</feature>
<evidence type="ECO:0000313" key="2">
    <source>
        <dbReference type="EMBL" id="GIY95507.1"/>
    </source>
</evidence>
<dbReference type="AlphaFoldDB" id="A0AAV4XLG2"/>
<sequence>MLSIVEKALLVKLYYKNSESAIAALRAYRYMKGMRDSKGPITSSALKKFEATGSLASRQRSGRPSTAAAVATIVEQMVQSMSAVAAHGECSAQEVSRQTGVSYGGNVVRKALRITLKRYPYKLQHKQELKPPDFDSRRDKMPAFQENLLFAYLMPEILEDIH</sequence>
<evidence type="ECO:0000313" key="3">
    <source>
        <dbReference type="Proteomes" id="UP001054945"/>
    </source>
</evidence>
<dbReference type="Proteomes" id="UP001054945">
    <property type="component" value="Unassembled WGS sequence"/>
</dbReference>